<gene>
    <name evidence="8" type="ORF">OCTVUL_1B011714</name>
</gene>
<keyword evidence="9" id="KW-1185">Reference proteome</keyword>
<dbReference type="Pfam" id="PF08700">
    <property type="entry name" value="VPS51_Exo84_N"/>
    <property type="match status" value="1"/>
</dbReference>
<organism evidence="8 9">
    <name type="scientific">Octopus vulgaris</name>
    <name type="common">Common octopus</name>
    <dbReference type="NCBI Taxonomy" id="6645"/>
    <lineage>
        <taxon>Eukaryota</taxon>
        <taxon>Metazoa</taxon>
        <taxon>Spiralia</taxon>
        <taxon>Lophotrochozoa</taxon>
        <taxon>Mollusca</taxon>
        <taxon>Cephalopoda</taxon>
        <taxon>Coleoidea</taxon>
        <taxon>Octopodiformes</taxon>
        <taxon>Octopoda</taxon>
        <taxon>Incirrata</taxon>
        <taxon>Octopodidae</taxon>
        <taxon>Octopus</taxon>
    </lineage>
</organism>
<comment type="subcellular location">
    <subcellularLocation>
        <location evidence="1">Golgi apparatus membrane</location>
        <topology evidence="1">Peripheral membrane protein</topology>
    </subcellularLocation>
</comment>
<name>A0AA36BHB1_OCTVU</name>
<dbReference type="InterPro" id="IPR033370">
    <property type="entry name" value="COG1"/>
</dbReference>
<evidence type="ECO:0000256" key="4">
    <source>
        <dbReference type="ARBA" id="ARBA00022448"/>
    </source>
</evidence>
<dbReference type="PANTHER" id="PTHR31658:SF0">
    <property type="entry name" value="CONSERVED OLIGOMERIC GOLGI COMPLEX SUBUNIT 1"/>
    <property type="match status" value="1"/>
</dbReference>
<dbReference type="GO" id="GO:0006891">
    <property type="term" value="P:intra-Golgi vesicle-mediated transport"/>
    <property type="evidence" value="ECO:0007669"/>
    <property type="project" value="InterPro"/>
</dbReference>
<evidence type="ECO:0000256" key="5">
    <source>
        <dbReference type="ARBA" id="ARBA00022927"/>
    </source>
</evidence>
<proteinExistence type="inferred from homology"/>
<keyword evidence="7" id="KW-0472">Membrane</keyword>
<dbReference type="GO" id="GO:0015031">
    <property type="term" value="P:protein transport"/>
    <property type="evidence" value="ECO:0007669"/>
    <property type="project" value="UniProtKB-KW"/>
</dbReference>
<evidence type="ECO:0000256" key="1">
    <source>
        <dbReference type="ARBA" id="ARBA00004395"/>
    </source>
</evidence>
<reference evidence="8" key="1">
    <citation type="submission" date="2023-08" db="EMBL/GenBank/DDBJ databases">
        <authorList>
            <person name="Alioto T."/>
            <person name="Alioto T."/>
            <person name="Gomez Garrido J."/>
        </authorList>
    </citation>
    <scope>NUCLEOTIDE SEQUENCE</scope>
</reference>
<accession>A0AA36BHB1</accession>
<evidence type="ECO:0000256" key="6">
    <source>
        <dbReference type="ARBA" id="ARBA00023034"/>
    </source>
</evidence>
<evidence type="ECO:0000256" key="7">
    <source>
        <dbReference type="ARBA" id="ARBA00023136"/>
    </source>
</evidence>
<evidence type="ECO:0000256" key="3">
    <source>
        <dbReference type="ARBA" id="ARBA00020978"/>
    </source>
</evidence>
<sequence length="966" mass="109335">MASKKPVQNLPLHEMDTNLMFEKYTIQEIREIEKKNRLDIERKKEELRIMVGERYRDLIEAADTITDMKKSSQNVMNSISKIEELCKQLKQNHLAKGTSYIHRPLADKSRKQTENHFYSVASQIKLLLDMPEKMWSAVDSQEFLLAAQAFLLSRHVHTGLQLEAQCSASILSCFPVLSRQWTAISHFKATILQGCRKLLREVNATDQQIADALCSILLLEDCTPRQVFNEFLLARTNAVQQLFHVSQQGIGIKQQICLVVQLIVKTVHQIYTVFYTSDSDVPASESSNLYSILEHVTKTTPKSIGLLDQIGSVSANYLPNSVIDFHPTLRATVTAISVQHLQENCQQWIESCIQSVKAGVTKLLGFVNTVKRLADIRKAVWDLLLQETNFPKWQMVCEKIFINGQVMSVWSVFLQPQFVDRIKSLIQYQLDSTAELTKRHLSKVVMELASPDERSMFAEVDLAKFIWIESPADIPPNTAWIPASQKTLSSGGGLLMKACTYTPTIQSLCKTFNDKLKTMLEDVTPYLNAEGETSNSQPSPFDQLADSPEIKGFVKKSTENCIIQVLEYISEQMQLWKKSLEEIQDQITNEITINKVILVGRFCYALTDLCPHLYNCITAVENSEKEIKLHTLKSKATPVDSAWENIQSMLSERHLDSCQIWVTYTSSSRIQQFRNALCTQTASDIISTITKWDEVDIEEETETGERIKSTIRVPMQASPFVQNLLYATCLEINRVFGHVMKRQVLQDMVQQIFDGVLDCYEHLLKNTHTKHLPLTPDTLALNQQRALQLLFDLKFIALIIPPKGDKTVNVKNRIKKIMDQLEEYIDPFDLDVFTPYVQSHLQKTSQRTMVLYGALTTASKQDLMLSSRQYTSGGHQEQHNILPLVTCQHRFPLLPLSTTHSNRTVLPQPLLQSLPRVDVVPASLTQVAASVLPRSSGNNASGGSFYDKLGSVGAMWFSNIGASGKT</sequence>
<keyword evidence="5" id="KW-0653">Protein transport</keyword>
<evidence type="ECO:0000313" key="8">
    <source>
        <dbReference type="EMBL" id="CAI9733662.1"/>
    </source>
</evidence>
<comment type="similarity">
    <text evidence="2">Belongs to the COG1 family.</text>
</comment>
<dbReference type="GO" id="GO:0017119">
    <property type="term" value="C:Golgi transport complex"/>
    <property type="evidence" value="ECO:0007669"/>
    <property type="project" value="InterPro"/>
</dbReference>
<dbReference type="EMBL" id="OX597828">
    <property type="protein sequence ID" value="CAI9733662.1"/>
    <property type="molecule type" value="Genomic_DNA"/>
</dbReference>
<keyword evidence="4" id="KW-0813">Transport</keyword>
<dbReference type="GO" id="GO:0000139">
    <property type="term" value="C:Golgi membrane"/>
    <property type="evidence" value="ECO:0007669"/>
    <property type="project" value="UniProtKB-SubCell"/>
</dbReference>
<dbReference type="AlphaFoldDB" id="A0AA36BHB1"/>
<dbReference type="Proteomes" id="UP001162480">
    <property type="component" value="Chromosome 15"/>
</dbReference>
<evidence type="ECO:0000256" key="2">
    <source>
        <dbReference type="ARBA" id="ARBA00006653"/>
    </source>
</evidence>
<evidence type="ECO:0000313" key="9">
    <source>
        <dbReference type="Proteomes" id="UP001162480"/>
    </source>
</evidence>
<dbReference type="PANTHER" id="PTHR31658">
    <property type="entry name" value="CONSERVED OLIGOMERIC GOLGI COMPLEX SUBUNIT 1"/>
    <property type="match status" value="1"/>
</dbReference>
<protein>
    <recommendedName>
        <fullName evidence="3">Conserved oligomeric Golgi complex subunit 1</fullName>
    </recommendedName>
</protein>
<keyword evidence="6" id="KW-0333">Golgi apparatus</keyword>